<dbReference type="AlphaFoldDB" id="A0A0L0ESL9"/>
<dbReference type="PATRIC" id="fig|43658.6.peg.745"/>
<protein>
    <submittedName>
        <fullName evidence="6">Uncharacterized protein</fullName>
    </submittedName>
</protein>
<dbReference type="InterPro" id="IPR050739">
    <property type="entry name" value="MFP"/>
</dbReference>
<evidence type="ECO:0000313" key="7">
    <source>
        <dbReference type="Proteomes" id="UP000036850"/>
    </source>
</evidence>
<comment type="caution">
    <text evidence="6">The sequence shown here is derived from an EMBL/GenBank/DDBJ whole genome shotgun (WGS) entry which is preliminary data.</text>
</comment>
<accession>A0A0L0ESL9</accession>
<evidence type="ECO:0000256" key="5">
    <source>
        <dbReference type="SAM" id="Coils"/>
    </source>
</evidence>
<dbReference type="Proteomes" id="UP000036850">
    <property type="component" value="Unassembled WGS sequence"/>
</dbReference>
<evidence type="ECO:0000256" key="4">
    <source>
        <dbReference type="ARBA" id="ARBA00023136"/>
    </source>
</evidence>
<comment type="subcellular location">
    <subcellularLocation>
        <location evidence="1">Membrane</location>
        <topology evidence="1">Single-pass membrane protein</topology>
    </subcellularLocation>
</comment>
<dbReference type="EMBL" id="LFZX01000110">
    <property type="protein sequence ID" value="KNC66888.1"/>
    <property type="molecule type" value="Genomic_DNA"/>
</dbReference>
<proteinExistence type="predicted"/>
<dbReference type="PANTHER" id="PTHR30386:SF26">
    <property type="entry name" value="TRANSPORT PROTEIN COMB"/>
    <property type="match status" value="1"/>
</dbReference>
<evidence type="ECO:0000256" key="1">
    <source>
        <dbReference type="ARBA" id="ARBA00004167"/>
    </source>
</evidence>
<evidence type="ECO:0000256" key="3">
    <source>
        <dbReference type="ARBA" id="ARBA00022989"/>
    </source>
</evidence>
<dbReference type="OrthoDB" id="9811754at2"/>
<keyword evidence="3" id="KW-1133">Transmembrane helix</keyword>
<dbReference type="SUPFAM" id="SSF111369">
    <property type="entry name" value="HlyD-like secretion proteins"/>
    <property type="match status" value="1"/>
</dbReference>
<organism evidence="6 7">
    <name type="scientific">Pseudoalteromonas rubra</name>
    <dbReference type="NCBI Taxonomy" id="43658"/>
    <lineage>
        <taxon>Bacteria</taxon>
        <taxon>Pseudomonadati</taxon>
        <taxon>Pseudomonadota</taxon>
        <taxon>Gammaproteobacteria</taxon>
        <taxon>Alteromonadales</taxon>
        <taxon>Pseudoalteromonadaceae</taxon>
        <taxon>Pseudoalteromonas</taxon>
    </lineage>
</organism>
<feature type="coiled-coil region" evidence="5">
    <location>
        <begin position="194"/>
        <end position="235"/>
    </location>
</feature>
<reference evidence="7" key="1">
    <citation type="submission" date="2015-07" db="EMBL/GenBank/DDBJ databases">
        <title>Draft genome sequence of a Pseudoalteromonas rubra strain, OCN096, isolated from Kaneohe Bay, Oahu, Hawaii.</title>
        <authorList>
            <person name="Beurmann S."/>
            <person name="Ushijima B."/>
            <person name="Belcaid M."/>
            <person name="Callahan S.M."/>
            <person name="Aeby G.S."/>
        </authorList>
    </citation>
    <scope>NUCLEOTIDE SEQUENCE [LARGE SCALE GENOMIC DNA]</scope>
    <source>
        <strain evidence="7">OCN096</strain>
    </source>
</reference>
<name>A0A0L0ESL9_9GAMM</name>
<keyword evidence="5" id="KW-0175">Coiled coil</keyword>
<evidence type="ECO:0000256" key="2">
    <source>
        <dbReference type="ARBA" id="ARBA00022692"/>
    </source>
</evidence>
<dbReference type="GO" id="GO:0016020">
    <property type="term" value="C:membrane"/>
    <property type="evidence" value="ECO:0007669"/>
    <property type="project" value="UniProtKB-SubCell"/>
</dbReference>
<sequence length="360" mass="40321">MSSLSKRNQALAVFIFILITMTTVWAVAYSRLYLTIDNARVSADLVTIRSESDGRIVMANAALRSERVPKGQQIIALDAREIRLQIQVADAEIAQIEAEKQLNQQRYEVAIANNKEQATQFIWQQELLNRELALKQESTRLQMEKTDNIQDLATTAAVSRQDKLTAQSALQQALLDIDIHQARIAEHAVNQALLSNEKRQADLILHEISRLESQKQAAQAQRALLEYQLEKLTSSAPFDGVIDEVFVRHGEYVEEGQRLYMMHDLNSLKVEANILESDLGKVHLGQQVDVQLSYQPGQTISGVITRIASVSNDKLALIPTSQMSSDFVRVKQRFTLDIKLDNTTSAMVAPGMMSTVIVPL</sequence>
<keyword evidence="4" id="KW-0472">Membrane</keyword>
<feature type="coiled-coil region" evidence="5">
    <location>
        <begin position="79"/>
        <end position="106"/>
    </location>
</feature>
<keyword evidence="2" id="KW-0812">Transmembrane</keyword>
<dbReference type="PANTHER" id="PTHR30386">
    <property type="entry name" value="MEMBRANE FUSION SUBUNIT OF EMRAB-TOLC MULTIDRUG EFFLUX PUMP"/>
    <property type="match status" value="1"/>
</dbReference>
<dbReference type="Gene3D" id="2.40.30.170">
    <property type="match status" value="1"/>
</dbReference>
<gene>
    <name evidence="6" type="ORF">AC626_14295</name>
</gene>
<evidence type="ECO:0000313" key="6">
    <source>
        <dbReference type="EMBL" id="KNC66888.1"/>
    </source>
</evidence>